<keyword evidence="1" id="KW-1133">Transmembrane helix</keyword>
<evidence type="ECO:0000313" key="2">
    <source>
        <dbReference type="EMBL" id="RCK76010.1"/>
    </source>
</evidence>
<reference evidence="2 3" key="1">
    <citation type="submission" date="2018-05" db="EMBL/GenBank/DDBJ databases">
        <title>A metagenomic window into the 2 km-deep terrestrial subsurface aquifer revealed taxonomically and functionally diverse microbial community comprising novel uncultured bacterial lineages.</title>
        <authorList>
            <person name="Kadnikov V.V."/>
            <person name="Mardanov A.V."/>
            <person name="Beletsky A.V."/>
            <person name="Banks D."/>
            <person name="Pimenov N.V."/>
            <person name="Frank Y.A."/>
            <person name="Karnachuk O.V."/>
            <person name="Ravin N.V."/>
        </authorList>
    </citation>
    <scope>NUCLEOTIDE SEQUENCE [LARGE SCALE GENOMIC DNA]</scope>
    <source>
        <strain evidence="2">BY5</strain>
    </source>
</reference>
<keyword evidence="1" id="KW-0812">Transmembrane</keyword>
<evidence type="ECO:0000313" key="3">
    <source>
        <dbReference type="Proteomes" id="UP000252355"/>
    </source>
</evidence>
<protein>
    <submittedName>
        <fullName evidence="2">Uncharacterized protein</fullName>
    </submittedName>
</protein>
<sequence length="63" mass="7207">MAGFAREEMMIWFFAFSTLGVAVFLFLCSMRQLKELGWRTWLSTLGSLAVVFLLAREDLKNVG</sequence>
<proteinExistence type="predicted"/>
<name>A0A367ZD46_9BACT</name>
<dbReference type="AlphaFoldDB" id="A0A367ZD46"/>
<dbReference type="Proteomes" id="UP000252355">
    <property type="component" value="Unassembled WGS sequence"/>
</dbReference>
<comment type="caution">
    <text evidence="2">The sequence shown here is derived from an EMBL/GenBank/DDBJ whole genome shotgun (WGS) entry which is preliminary data.</text>
</comment>
<keyword evidence="1" id="KW-0472">Membrane</keyword>
<accession>A0A367ZD46</accession>
<gene>
    <name evidence="2" type="ORF">OZSIB_3357</name>
</gene>
<evidence type="ECO:0000256" key="1">
    <source>
        <dbReference type="SAM" id="Phobius"/>
    </source>
</evidence>
<organism evidence="2 3">
    <name type="scientific">Candidatus Ozemobacter sibiricus</name>
    <dbReference type="NCBI Taxonomy" id="2268124"/>
    <lineage>
        <taxon>Bacteria</taxon>
        <taxon>Candidatus Ozemobacteria</taxon>
        <taxon>Candidatus Ozemobacterales</taxon>
        <taxon>Candidatus Ozemobacteraceae</taxon>
        <taxon>Candidatus Ozemobacter</taxon>
    </lineage>
</organism>
<feature type="transmembrane region" description="Helical" evidence="1">
    <location>
        <begin position="38"/>
        <end position="55"/>
    </location>
</feature>
<feature type="transmembrane region" description="Helical" evidence="1">
    <location>
        <begin position="12"/>
        <end position="32"/>
    </location>
</feature>
<dbReference type="EMBL" id="QOQW01000036">
    <property type="protein sequence ID" value="RCK76010.1"/>
    <property type="molecule type" value="Genomic_DNA"/>
</dbReference>